<keyword evidence="9" id="KW-0598">Phosphotransferase system</keyword>
<dbReference type="InterPro" id="IPR036542">
    <property type="entry name" value="PTS_IIA_lac/cel_sf"/>
</dbReference>
<evidence type="ECO:0000256" key="8">
    <source>
        <dbReference type="ARBA" id="ARBA00022679"/>
    </source>
</evidence>
<dbReference type="Pfam" id="PF02255">
    <property type="entry name" value="PTS_IIA"/>
    <property type="match status" value="1"/>
</dbReference>
<keyword evidence="6" id="KW-0597">Phosphoprotein</keyword>
<dbReference type="GO" id="GO:0016740">
    <property type="term" value="F:transferase activity"/>
    <property type="evidence" value="ECO:0007669"/>
    <property type="project" value="UniProtKB-KW"/>
</dbReference>
<dbReference type="GO" id="GO:0005737">
    <property type="term" value="C:cytoplasm"/>
    <property type="evidence" value="ECO:0007669"/>
    <property type="project" value="UniProtKB-SubCell"/>
</dbReference>
<evidence type="ECO:0000313" key="19">
    <source>
        <dbReference type="Proteomes" id="UP000264883"/>
    </source>
</evidence>
<dbReference type="Gene3D" id="1.20.58.80">
    <property type="entry name" value="Phosphotransferase system, lactose/cellobiose-type IIA subunit"/>
    <property type="match status" value="1"/>
</dbReference>
<comment type="subcellular location">
    <subcellularLocation>
        <location evidence="1">Cytoplasm</location>
    </subcellularLocation>
</comment>
<dbReference type="RefSeq" id="WP_119866059.1">
    <property type="nucleotide sequence ID" value="NZ_CP016786.1"/>
</dbReference>
<evidence type="ECO:0000256" key="3">
    <source>
        <dbReference type="ARBA" id="ARBA00014322"/>
    </source>
</evidence>
<feature type="modified residue" description="Phosphohistidine; by HPr" evidence="17">
    <location>
        <position position="75"/>
    </location>
</feature>
<keyword evidence="7" id="KW-0762">Sugar transport</keyword>
<dbReference type="PANTHER" id="PTHR34382">
    <property type="entry name" value="PTS SYSTEM N,N'-DIACETYLCHITOBIOSE-SPECIFIC EIIA COMPONENT"/>
    <property type="match status" value="1"/>
</dbReference>
<name>A0A343JEH0_9CLOT</name>
<evidence type="ECO:0000256" key="7">
    <source>
        <dbReference type="ARBA" id="ARBA00022597"/>
    </source>
</evidence>
<dbReference type="InterPro" id="IPR003188">
    <property type="entry name" value="PTS_IIA_lac/cel"/>
</dbReference>
<evidence type="ECO:0000256" key="14">
    <source>
        <dbReference type="ARBA" id="ARBA00032708"/>
    </source>
</evidence>
<dbReference type="KEGG" id="cia:BEN51_10670"/>
<evidence type="ECO:0000256" key="11">
    <source>
        <dbReference type="ARBA" id="ARBA00022842"/>
    </source>
</evidence>
<accession>A0A343JEH0</accession>
<evidence type="ECO:0000256" key="5">
    <source>
        <dbReference type="ARBA" id="ARBA00022490"/>
    </source>
</evidence>
<keyword evidence="10 16" id="KW-0479">Metal-binding</keyword>
<evidence type="ECO:0000256" key="10">
    <source>
        <dbReference type="ARBA" id="ARBA00022723"/>
    </source>
</evidence>
<dbReference type="AlphaFoldDB" id="A0A343JEH0"/>
<evidence type="ECO:0000256" key="1">
    <source>
        <dbReference type="ARBA" id="ARBA00004496"/>
    </source>
</evidence>
<dbReference type="Proteomes" id="UP000264883">
    <property type="component" value="Chromosome"/>
</dbReference>
<dbReference type="PROSITE" id="PS51095">
    <property type="entry name" value="PTS_EIIA_TYPE_3"/>
    <property type="match status" value="1"/>
</dbReference>
<organism evidence="18 19">
    <name type="scientific">Clostridium isatidis</name>
    <dbReference type="NCBI Taxonomy" id="182773"/>
    <lineage>
        <taxon>Bacteria</taxon>
        <taxon>Bacillati</taxon>
        <taxon>Bacillota</taxon>
        <taxon>Clostridia</taxon>
        <taxon>Eubacteriales</taxon>
        <taxon>Clostridiaceae</taxon>
        <taxon>Clostridium</taxon>
    </lineage>
</organism>
<dbReference type="SUPFAM" id="SSF46973">
    <property type="entry name" value="Enzyme IIa from lactose specific PTS, IIa-lac"/>
    <property type="match status" value="1"/>
</dbReference>
<dbReference type="CDD" id="cd00215">
    <property type="entry name" value="PTS_IIA_lac"/>
    <property type="match status" value="1"/>
</dbReference>
<keyword evidence="5" id="KW-0963">Cytoplasm</keyword>
<keyword evidence="4" id="KW-0813">Transport</keyword>
<dbReference type="GO" id="GO:0046872">
    <property type="term" value="F:metal ion binding"/>
    <property type="evidence" value="ECO:0007669"/>
    <property type="project" value="UniProtKB-KW"/>
</dbReference>
<comment type="cofactor">
    <cofactor evidence="16">
        <name>Mg(2+)</name>
        <dbReference type="ChEBI" id="CHEBI:18420"/>
    </cofactor>
    <text evidence="16">Binds 1 Mg(2+) ion per trimer.</text>
</comment>
<evidence type="ECO:0000256" key="17">
    <source>
        <dbReference type="PROSITE-ProRule" id="PRU00418"/>
    </source>
</evidence>
<evidence type="ECO:0000256" key="2">
    <source>
        <dbReference type="ARBA" id="ARBA00011233"/>
    </source>
</evidence>
<evidence type="ECO:0000256" key="13">
    <source>
        <dbReference type="ARBA" id="ARBA00031467"/>
    </source>
</evidence>
<dbReference type="PANTHER" id="PTHR34382:SF9">
    <property type="entry name" value="PHOSPHOTRANSFERASE SYSTEM SUGAR-SPECIFIC EII COMPONENT"/>
    <property type="match status" value="1"/>
</dbReference>
<evidence type="ECO:0000256" key="15">
    <source>
        <dbReference type="PIRSR" id="PIRSR000699-1"/>
    </source>
</evidence>
<protein>
    <recommendedName>
        <fullName evidence="3">PTS system lactose-specific EIIA component</fullName>
    </recommendedName>
    <alternativeName>
        <fullName evidence="12">EIIA-Lac</fullName>
    </alternativeName>
    <alternativeName>
        <fullName evidence="14">EIII-Lac</fullName>
    </alternativeName>
    <alternativeName>
        <fullName evidence="13">Lactose-specific phosphotransferase enzyme IIA component</fullName>
    </alternativeName>
</protein>
<evidence type="ECO:0000256" key="9">
    <source>
        <dbReference type="ARBA" id="ARBA00022683"/>
    </source>
</evidence>
<keyword evidence="8" id="KW-0808">Transferase</keyword>
<feature type="active site" description="Tele-phosphohistidine intermediate" evidence="15">
    <location>
        <position position="75"/>
    </location>
</feature>
<evidence type="ECO:0000256" key="12">
    <source>
        <dbReference type="ARBA" id="ARBA00030293"/>
    </source>
</evidence>
<comment type="subunit">
    <text evidence="2">Homotrimer.</text>
</comment>
<sequence length="100" mass="11301">MNTEQICFKIISLAGESFSKMVEALNSAKVKDFNRSEELFEEARKILHEAHAIHSELLTAEASGNSPEFSVLLVHAQDNLMNTVLAETIFSEMIELYKNR</sequence>
<dbReference type="PIRSF" id="PIRSF000699">
    <property type="entry name" value="PTS_IILac_III"/>
    <property type="match status" value="1"/>
</dbReference>
<evidence type="ECO:0000313" key="18">
    <source>
        <dbReference type="EMBL" id="ASW43928.1"/>
    </source>
</evidence>
<reference evidence="18 19" key="1">
    <citation type="submission" date="2016-08" db="EMBL/GenBank/DDBJ databases">
        <title>Complete Genome Sequence Of The Indigo Reducing Clostridium isatidis DSM15098.</title>
        <authorList>
            <person name="Little G.T."/>
            <person name="Minton N.P."/>
        </authorList>
    </citation>
    <scope>NUCLEOTIDE SEQUENCE [LARGE SCALE GENOMIC DNA]</scope>
    <source>
        <strain evidence="18 19">DSM 15098</strain>
    </source>
</reference>
<dbReference type="GO" id="GO:0009401">
    <property type="term" value="P:phosphoenolpyruvate-dependent sugar phosphotransferase system"/>
    <property type="evidence" value="ECO:0007669"/>
    <property type="project" value="UniProtKB-KW"/>
</dbReference>
<keyword evidence="19" id="KW-1185">Reference proteome</keyword>
<evidence type="ECO:0000256" key="16">
    <source>
        <dbReference type="PIRSR" id="PIRSR000699-2"/>
    </source>
</evidence>
<evidence type="ECO:0000256" key="4">
    <source>
        <dbReference type="ARBA" id="ARBA00022448"/>
    </source>
</evidence>
<dbReference type="EMBL" id="CP016786">
    <property type="protein sequence ID" value="ASW43928.1"/>
    <property type="molecule type" value="Genomic_DNA"/>
</dbReference>
<dbReference type="OrthoDB" id="389577at2"/>
<keyword evidence="11 16" id="KW-0460">Magnesium</keyword>
<gene>
    <name evidence="18" type="ORF">BEN51_10670</name>
</gene>
<proteinExistence type="predicted"/>
<feature type="binding site" evidence="16">
    <location>
        <position position="78"/>
    </location>
    <ligand>
        <name>Mg(2+)</name>
        <dbReference type="ChEBI" id="CHEBI:18420"/>
        <note>ligand shared between all trimeric partners</note>
    </ligand>
</feature>
<evidence type="ECO:0000256" key="6">
    <source>
        <dbReference type="ARBA" id="ARBA00022553"/>
    </source>
</evidence>